<dbReference type="RefSeq" id="WP_069731396.1">
    <property type="nucleotide sequence ID" value="NZ_CP019914.1"/>
</dbReference>
<dbReference type="Gene3D" id="1.10.3210.10">
    <property type="entry name" value="Hypothetical protein af1432"/>
    <property type="match status" value="1"/>
</dbReference>
<gene>
    <name evidence="1" type="ORF">BHAMNSH16_14165</name>
</gene>
<sequence length="483" mass="56248">MFKAMNKYYEINFDKIIEMKEMIIKENIELTCINSAGISIIIPGTAVNILLEQKDNALIKGAKFYISSFSTKFFNLNNPQTNKSSVIDGTDENKYGEFEYFYHIYKNCISNNNEKLKSANNDLLSKIVKERVNNRLYLLKPHLDQLKLESKAPKVTSEIAVNIERLLTGMGIIGRLDFIRHLKYIKSSSINRNDIINTETEIMISSIMNAIVTYLEKEYFYRDIFDNLDMLDDSNILSHSNRTCILMIEFLYYYNKIFNKGLSSKLRQDYKSIHLEKYRTILSRFNISKSVEKLENVFRLGIRKFTGSEIVSYATGAFYHDVAMLNMTDFVPTDDFIKDGDFKDFHTAKAYYFLKYILNQKDESSLIVGLHHECYGYGSGILKNFMDKKINDPKHKIDFLMSFETEDIINADVLAYFPAKMFEVVDIYDTLSFMEGRRNKNPQEVALFMKKMFTENKIAVDPIILDLFIQFLSDVKGIEVIEE</sequence>
<keyword evidence="2" id="KW-1185">Reference proteome</keyword>
<dbReference type="KEGG" id="bhp:BHAMNSH16_14165"/>
<organism evidence="1 2">
    <name type="scientific">Brachyspira hampsonii</name>
    <dbReference type="NCBI Taxonomy" id="1287055"/>
    <lineage>
        <taxon>Bacteria</taxon>
        <taxon>Pseudomonadati</taxon>
        <taxon>Spirochaetota</taxon>
        <taxon>Spirochaetia</taxon>
        <taxon>Brachyspirales</taxon>
        <taxon>Brachyspiraceae</taxon>
        <taxon>Brachyspira</taxon>
    </lineage>
</organism>
<dbReference type="SUPFAM" id="SSF109604">
    <property type="entry name" value="HD-domain/PDEase-like"/>
    <property type="match status" value="1"/>
</dbReference>
<name>A0AAC9TVD6_9SPIR</name>
<reference evidence="1 2" key="1">
    <citation type="submission" date="2017-02" db="EMBL/GenBank/DDBJ databases">
        <title>Complete genome sequence of Brachyspira hampsonii genomovar I strain NSH-16 (ATCC BAA-2463).</title>
        <authorList>
            <person name="Mirajkar N.S."/>
            <person name="Gebhart C.J."/>
        </authorList>
    </citation>
    <scope>NUCLEOTIDE SEQUENCE [LARGE SCALE GENOMIC DNA]</scope>
    <source>
        <strain evidence="1 2">NSH-16</strain>
    </source>
</reference>
<protein>
    <submittedName>
        <fullName evidence="1">Uncharacterized protein</fullName>
    </submittedName>
</protein>
<accession>A0AAC9TVD6</accession>
<proteinExistence type="predicted"/>
<dbReference type="AlphaFoldDB" id="A0AAC9TVD6"/>
<dbReference type="Proteomes" id="UP000264880">
    <property type="component" value="Chromosome"/>
</dbReference>
<dbReference type="EMBL" id="CP019914">
    <property type="protein sequence ID" value="ASJ22726.1"/>
    <property type="molecule type" value="Genomic_DNA"/>
</dbReference>
<evidence type="ECO:0000313" key="2">
    <source>
        <dbReference type="Proteomes" id="UP000264880"/>
    </source>
</evidence>
<evidence type="ECO:0000313" key="1">
    <source>
        <dbReference type="EMBL" id="ASJ22726.1"/>
    </source>
</evidence>